<sequence>MKQRLYAFDDIRAFAALSVIAIHATAPYVTAEPVGFVWNQFMRYAVPLFIILSGFLLYYADRKKDHLKYGQFMRKRLTKIFIPYLIWTLIYTLYKMPEELADKGAEALQDVGWAFLCFLPDGSAFVHLYFLIIMFQLYLLYPALRLWVKRRANQALFISFLCTFLIQTWTYVHSVTEWLVEIPQVTRIFPVWLFFFVLGMYTAQHKEKWETWLKRNDILITFCWLISIVLLLADSWITETYGASIKPTVVLYTITSYFLFYYVCTSRPRWKQQGGGFIQWLSAQSFLVFLLHPLILTVLRILPREYGDDVIWDGTGGMLGLFAATTGITLLLTYIISFTPLASILGGVQAGKK</sequence>
<evidence type="ECO:0000313" key="9">
    <source>
        <dbReference type="EMBL" id="KON94576.1"/>
    </source>
</evidence>
<feature type="transmembrane region" description="Helical" evidence="7">
    <location>
        <begin position="80"/>
        <end position="96"/>
    </location>
</feature>
<feature type="transmembrane region" description="Helical" evidence="7">
    <location>
        <begin position="128"/>
        <end position="148"/>
    </location>
</feature>
<dbReference type="Proteomes" id="UP000182836">
    <property type="component" value="Unassembled WGS sequence"/>
</dbReference>
<dbReference type="PANTHER" id="PTHR40074">
    <property type="entry name" value="O-ACETYLTRANSFERASE WECH"/>
    <property type="match status" value="1"/>
</dbReference>
<dbReference type="OrthoDB" id="569695at2"/>
<dbReference type="GeneID" id="42304133"/>
<feature type="transmembrane region" description="Helical" evidence="7">
    <location>
        <begin position="322"/>
        <end position="348"/>
    </location>
</feature>
<gene>
    <name evidence="9" type="ORF">AF333_02770</name>
    <name evidence="10" type="ORF">SAMN04487909_104122</name>
</gene>
<proteinExistence type="inferred from homology"/>
<evidence type="ECO:0000256" key="1">
    <source>
        <dbReference type="ARBA" id="ARBA00004651"/>
    </source>
</evidence>
<keyword evidence="10" id="KW-0012">Acyltransferase</keyword>
<feature type="transmembrane region" description="Helical" evidence="7">
    <location>
        <begin position="277"/>
        <end position="302"/>
    </location>
</feature>
<evidence type="ECO:0000256" key="3">
    <source>
        <dbReference type="ARBA" id="ARBA00022475"/>
    </source>
</evidence>
<reference evidence="9 11" key="1">
    <citation type="submission" date="2015-07" db="EMBL/GenBank/DDBJ databases">
        <title>Fjat-14205 dsm 2895.</title>
        <authorList>
            <person name="Liu B."/>
            <person name="Wang J."/>
            <person name="Zhu Y."/>
            <person name="Liu G."/>
            <person name="Chen Q."/>
            <person name="Chen Z."/>
            <person name="Lan J."/>
            <person name="Che J."/>
            <person name="Ge C."/>
            <person name="Shi H."/>
            <person name="Pan Z."/>
            <person name="Liu X."/>
        </authorList>
    </citation>
    <scope>NUCLEOTIDE SEQUENCE [LARGE SCALE GENOMIC DNA]</scope>
    <source>
        <strain evidence="9 11">DSM 2895</strain>
    </source>
</reference>
<name>A0A0D1XZB8_ANEMI</name>
<evidence type="ECO:0000256" key="5">
    <source>
        <dbReference type="ARBA" id="ARBA00022989"/>
    </source>
</evidence>
<evidence type="ECO:0000313" key="11">
    <source>
        <dbReference type="Proteomes" id="UP000037269"/>
    </source>
</evidence>
<reference evidence="10 12" key="2">
    <citation type="submission" date="2016-10" db="EMBL/GenBank/DDBJ databases">
        <authorList>
            <person name="de Groot N.N."/>
        </authorList>
    </citation>
    <scope>NUCLEOTIDE SEQUENCE [LARGE SCALE GENOMIC DNA]</scope>
    <source>
        <strain evidence="10 12">DSM 2895</strain>
    </source>
</reference>
<keyword evidence="4 7" id="KW-0812">Transmembrane</keyword>
<comment type="similarity">
    <text evidence="2">Belongs to the acyltransferase 3 family.</text>
</comment>
<dbReference type="EMBL" id="FNED01000004">
    <property type="protein sequence ID" value="SDI46837.1"/>
    <property type="molecule type" value="Genomic_DNA"/>
</dbReference>
<keyword evidence="11" id="KW-1185">Reference proteome</keyword>
<evidence type="ECO:0000256" key="6">
    <source>
        <dbReference type="ARBA" id="ARBA00023136"/>
    </source>
</evidence>
<dbReference type="Pfam" id="PF01757">
    <property type="entry name" value="Acyl_transf_3"/>
    <property type="match status" value="1"/>
</dbReference>
<evidence type="ECO:0000259" key="8">
    <source>
        <dbReference type="Pfam" id="PF01757"/>
    </source>
</evidence>
<keyword evidence="10" id="KW-0808">Transferase</keyword>
<evidence type="ECO:0000256" key="7">
    <source>
        <dbReference type="SAM" id="Phobius"/>
    </source>
</evidence>
<evidence type="ECO:0000256" key="4">
    <source>
        <dbReference type="ARBA" id="ARBA00022692"/>
    </source>
</evidence>
<evidence type="ECO:0000313" key="12">
    <source>
        <dbReference type="Proteomes" id="UP000182836"/>
    </source>
</evidence>
<dbReference type="STRING" id="47500.AF333_02770"/>
<dbReference type="EMBL" id="LGUG01000004">
    <property type="protein sequence ID" value="KON94576.1"/>
    <property type="molecule type" value="Genomic_DNA"/>
</dbReference>
<comment type="subcellular location">
    <subcellularLocation>
        <location evidence="1">Cell membrane</location>
        <topology evidence="1">Multi-pass membrane protein</topology>
    </subcellularLocation>
</comment>
<feature type="transmembrane region" description="Helical" evidence="7">
    <location>
        <begin position="184"/>
        <end position="204"/>
    </location>
</feature>
<protein>
    <submittedName>
        <fullName evidence="10">Surface polysaccharide O-acyltransferase, integral membrane enzyme</fullName>
    </submittedName>
</protein>
<dbReference type="AlphaFoldDB" id="A0A0D1XZB8"/>
<dbReference type="PATRIC" id="fig|47500.8.peg.2905"/>
<dbReference type="GO" id="GO:0005886">
    <property type="term" value="C:plasma membrane"/>
    <property type="evidence" value="ECO:0007669"/>
    <property type="project" value="UniProtKB-SubCell"/>
</dbReference>
<evidence type="ECO:0000256" key="2">
    <source>
        <dbReference type="ARBA" id="ARBA00007400"/>
    </source>
</evidence>
<evidence type="ECO:0000313" key="10">
    <source>
        <dbReference type="EMBL" id="SDI46837.1"/>
    </source>
</evidence>
<organism evidence="9 11">
    <name type="scientific">Aneurinibacillus migulanus</name>
    <name type="common">Bacillus migulanus</name>
    <dbReference type="NCBI Taxonomy" id="47500"/>
    <lineage>
        <taxon>Bacteria</taxon>
        <taxon>Bacillati</taxon>
        <taxon>Bacillota</taxon>
        <taxon>Bacilli</taxon>
        <taxon>Bacillales</taxon>
        <taxon>Paenibacillaceae</taxon>
        <taxon>Aneurinibacillus group</taxon>
        <taxon>Aneurinibacillus</taxon>
    </lineage>
</organism>
<accession>A0A0D1XZB8</accession>
<feature type="domain" description="Acyltransferase 3" evidence="8">
    <location>
        <begin position="6"/>
        <end position="333"/>
    </location>
</feature>
<dbReference type="Proteomes" id="UP000037269">
    <property type="component" value="Unassembled WGS sequence"/>
</dbReference>
<feature type="transmembrane region" description="Helical" evidence="7">
    <location>
        <begin position="249"/>
        <end position="265"/>
    </location>
</feature>
<dbReference type="PANTHER" id="PTHR40074:SF2">
    <property type="entry name" value="O-ACETYLTRANSFERASE WECH"/>
    <property type="match status" value="1"/>
</dbReference>
<dbReference type="RefSeq" id="WP_043067622.1">
    <property type="nucleotide sequence ID" value="NZ_BJOA01000282.1"/>
</dbReference>
<feature type="transmembrane region" description="Helical" evidence="7">
    <location>
        <begin position="41"/>
        <end position="60"/>
    </location>
</feature>
<feature type="transmembrane region" description="Helical" evidence="7">
    <location>
        <begin position="155"/>
        <end position="172"/>
    </location>
</feature>
<keyword evidence="3" id="KW-1003">Cell membrane</keyword>
<keyword evidence="6 7" id="KW-0472">Membrane</keyword>
<dbReference type="GO" id="GO:0016413">
    <property type="term" value="F:O-acetyltransferase activity"/>
    <property type="evidence" value="ECO:0007669"/>
    <property type="project" value="TreeGrafter"/>
</dbReference>
<keyword evidence="5 7" id="KW-1133">Transmembrane helix</keyword>
<dbReference type="GO" id="GO:0009246">
    <property type="term" value="P:enterobacterial common antigen biosynthetic process"/>
    <property type="evidence" value="ECO:0007669"/>
    <property type="project" value="TreeGrafter"/>
</dbReference>
<feature type="transmembrane region" description="Helical" evidence="7">
    <location>
        <begin position="216"/>
        <end position="237"/>
    </location>
</feature>
<dbReference type="InterPro" id="IPR002656">
    <property type="entry name" value="Acyl_transf_3_dom"/>
</dbReference>